<dbReference type="InterPro" id="IPR041401">
    <property type="entry name" value="TseB-like_dom"/>
</dbReference>
<dbReference type="SUPFAM" id="SSF54403">
    <property type="entry name" value="Cystatin/monellin"/>
    <property type="match status" value="2"/>
</dbReference>
<comment type="caution">
    <text evidence="3">The sequence shown here is derived from an EMBL/GenBank/DDBJ whole genome shotgun (WGS) entry which is preliminary data.</text>
</comment>
<feature type="domain" description="Cell wall elongation regulator TseB-like" evidence="2">
    <location>
        <begin position="48"/>
        <end position="92"/>
    </location>
</feature>
<evidence type="ECO:0000259" key="2">
    <source>
        <dbReference type="Pfam" id="PF17881"/>
    </source>
</evidence>
<organism evidence="3 4">
    <name type="scientific">Enterococcus devriesei</name>
    <dbReference type="NCBI Taxonomy" id="319970"/>
    <lineage>
        <taxon>Bacteria</taxon>
        <taxon>Bacillati</taxon>
        <taxon>Bacillota</taxon>
        <taxon>Bacilli</taxon>
        <taxon>Lactobacillales</taxon>
        <taxon>Enterococcaceae</taxon>
        <taxon>Enterococcus</taxon>
    </lineage>
</organism>
<reference evidence="3 4" key="1">
    <citation type="submission" date="2014-12" db="EMBL/GenBank/DDBJ databases">
        <title>Draft genome sequences of 29 type strains of Enterococci.</title>
        <authorList>
            <person name="Zhong Z."/>
            <person name="Sun Z."/>
            <person name="Liu W."/>
            <person name="Zhang W."/>
            <person name="Zhang H."/>
        </authorList>
    </citation>
    <scope>NUCLEOTIDE SEQUENCE [LARGE SCALE GENOMIC DNA]</scope>
    <source>
        <strain evidence="3 4">DSM 22802</strain>
    </source>
</reference>
<dbReference type="Pfam" id="PF17881">
    <property type="entry name" value="TseB"/>
    <property type="match status" value="1"/>
</dbReference>
<evidence type="ECO:0000313" key="3">
    <source>
        <dbReference type="EMBL" id="OJG37174.1"/>
    </source>
</evidence>
<accession>A0A1L8SZ64</accession>
<evidence type="ECO:0000313" key="4">
    <source>
        <dbReference type="Proteomes" id="UP000183700"/>
    </source>
</evidence>
<dbReference type="InterPro" id="IPR046350">
    <property type="entry name" value="Cystatin_sf"/>
</dbReference>
<gene>
    <name evidence="3" type="ORF">RV00_GL000131</name>
</gene>
<name>A0A1L8SZ64_9ENTE</name>
<feature type="transmembrane region" description="Helical" evidence="1">
    <location>
        <begin position="16"/>
        <end position="36"/>
    </location>
</feature>
<dbReference type="STRING" id="319970.RV00_GL000131"/>
<dbReference type="AlphaFoldDB" id="A0A1L8SZ64"/>
<dbReference type="Gene3D" id="3.10.450.40">
    <property type="match status" value="2"/>
</dbReference>
<evidence type="ECO:0000256" key="1">
    <source>
        <dbReference type="SAM" id="Phobius"/>
    </source>
</evidence>
<dbReference type="EMBL" id="JXKM01000001">
    <property type="protein sequence ID" value="OJG37174.1"/>
    <property type="molecule type" value="Genomic_DNA"/>
</dbReference>
<proteinExistence type="predicted"/>
<sequence length="169" mass="19481">MILDTNSAKQKKLNRWLLGIVTFLLIILVAGTMIFIRSNRPMQQAKREAVQMAEKYADLETVDQFYWFNREQTYFTVVGKNKSQEEIIVIIPKSGDKVRVLAQKDGLTEVQAEETVKTNDPDVTIEKANLGIYRDQTAWEITAKDDQGAIYYYLLNFNDGKIIKVIKKI</sequence>
<keyword evidence="1" id="KW-0472">Membrane</keyword>
<keyword evidence="1" id="KW-1133">Transmembrane helix</keyword>
<dbReference type="Proteomes" id="UP000183700">
    <property type="component" value="Unassembled WGS sequence"/>
</dbReference>
<keyword evidence="1" id="KW-0812">Transmembrane</keyword>
<keyword evidence="4" id="KW-1185">Reference proteome</keyword>
<protein>
    <recommendedName>
        <fullName evidence="2">Cell wall elongation regulator TseB-like domain-containing protein</fullName>
    </recommendedName>
</protein>